<gene>
    <name evidence="7" type="ORF">CFOL_v3_28146</name>
</gene>
<keyword evidence="8" id="KW-1185">Reference proteome</keyword>
<dbReference type="InterPro" id="IPR038765">
    <property type="entry name" value="Papain-like_cys_pep_sf"/>
</dbReference>
<dbReference type="PROSITE" id="PS00973">
    <property type="entry name" value="USP_2"/>
    <property type="match status" value="1"/>
</dbReference>
<dbReference type="InterPro" id="IPR050185">
    <property type="entry name" value="Ub_carboxyl-term_hydrolase"/>
</dbReference>
<keyword evidence="3" id="KW-0378">Hydrolase</keyword>
<dbReference type="Pfam" id="PF06337">
    <property type="entry name" value="DUSP"/>
    <property type="match status" value="1"/>
</dbReference>
<dbReference type="PROSITE" id="PS50235">
    <property type="entry name" value="USP_3"/>
    <property type="match status" value="1"/>
</dbReference>
<dbReference type="AlphaFoldDB" id="A0A1Q3CWU5"/>
<feature type="domain" description="DUSP" evidence="6">
    <location>
        <begin position="16"/>
        <end position="146"/>
    </location>
</feature>
<dbReference type="InterPro" id="IPR018200">
    <property type="entry name" value="USP_CS"/>
</dbReference>
<evidence type="ECO:0000313" key="8">
    <source>
        <dbReference type="Proteomes" id="UP000187406"/>
    </source>
</evidence>
<feature type="domain" description="USP" evidence="5">
    <location>
        <begin position="329"/>
        <end position="932"/>
    </location>
</feature>
<dbReference type="PANTHER" id="PTHR21646:SF18">
    <property type="entry name" value="UBIQUITIN CARBOXYL-TERMINAL HYDROLASE 5"/>
    <property type="match status" value="1"/>
</dbReference>
<evidence type="ECO:0000256" key="3">
    <source>
        <dbReference type="RuleBase" id="RU366025"/>
    </source>
</evidence>
<dbReference type="Proteomes" id="UP000187406">
    <property type="component" value="Unassembled WGS sequence"/>
</dbReference>
<evidence type="ECO:0000259" key="6">
    <source>
        <dbReference type="PROSITE" id="PS51283"/>
    </source>
</evidence>
<dbReference type="InterPro" id="IPR057372">
    <property type="entry name" value="Ubiquitin_UBP8/5"/>
</dbReference>
<evidence type="ECO:0000259" key="5">
    <source>
        <dbReference type="PROSITE" id="PS50235"/>
    </source>
</evidence>
<dbReference type="EMBL" id="BDDD01003315">
    <property type="protein sequence ID" value="GAV84704.1"/>
    <property type="molecule type" value="Genomic_DNA"/>
</dbReference>
<evidence type="ECO:0000313" key="7">
    <source>
        <dbReference type="EMBL" id="GAV84704.1"/>
    </source>
</evidence>
<reference evidence="8" key="1">
    <citation type="submission" date="2016-04" db="EMBL/GenBank/DDBJ databases">
        <title>Cephalotus genome sequencing.</title>
        <authorList>
            <person name="Fukushima K."/>
            <person name="Hasebe M."/>
            <person name="Fang X."/>
        </authorList>
    </citation>
    <scope>NUCLEOTIDE SEQUENCE [LARGE SCALE GENOMIC DNA]</scope>
    <source>
        <strain evidence="8">cv. St1</strain>
    </source>
</reference>
<proteinExistence type="inferred from homology"/>
<dbReference type="InterPro" id="IPR028889">
    <property type="entry name" value="USP"/>
</dbReference>
<dbReference type="PROSITE" id="PS51283">
    <property type="entry name" value="DUSP"/>
    <property type="match status" value="1"/>
</dbReference>
<dbReference type="SUPFAM" id="SSF54001">
    <property type="entry name" value="Cysteine proteinases"/>
    <property type="match status" value="1"/>
</dbReference>
<dbReference type="InterPro" id="IPR035927">
    <property type="entry name" value="DUSP-like_sf"/>
</dbReference>
<dbReference type="InterPro" id="IPR006615">
    <property type="entry name" value="Pept_C19_DUSP"/>
</dbReference>
<sequence>MTEVSMCNSNGGVTEITPEEERVLIRDIAIAAEANTKEGDSVYLVTQRWWQNWIDFVNQDQPNNTNDVSSVSEHCDSAGSSILNRPAGIDNSDLVYDATSDDSNMGIEIHDTLLEGRDYVLLPQEVWKKLYTWYGGGPALTRRIISSGLSQTELAVEVYPLRLQLLVMPKGDRSTIRISKKETIGELHRRACEIFDLNLEQQVSIWDYYGRRKHALMNDMDKTLDDANIQMDQDILVEVIINVHGTVLGGCTSSVRNNGSAETAATSVLVEPSKSSLSIAGGLSASRGASRSCNTDLSQCQNLTSPLRELDNTNGIIGVSTRGSYSGLTGLLNLGNTCFMNSAIQCLVHTPEFARYFRQDYHQEINWQNPLGMVGELALAFGELLRKLWAPGRTPVAPRPFKAKLARFAPQFSGYNQHDSQELLAFLLDGLHEDLNRVKHKPYIKSRDADGRPDEEVADEYWANHMARNDSIIVDVCQGQYKSTLVCPECNKVSVTFDPFMYLSLPLQSTTTRTMTITVFTCDGSALPSTCTVTVPKQGRCRDLIQALSNACSLKPTEELKLAEIQSHLIQRFLEDPLILLSTIKDDDYLAAYKVPKLVKNIILLQLIHHRQEQQNGEGQSSSQWKPYGTPLVSPVANDDVITRGDIQMIVHKMLSPLLNKGSLGQSDNPDPTVSAAASDPRHDVCSREACSDATSDSIYKDVTGSKAVRLKLPLQLVDESNACIDLSIGDDKTIKLSLSSTSIVVYLDWSEKLLEKYDTNYLENLPEVFKYGSVTKKARTEPLSLYTCLEAFLREEPLVPEDMWYCPQCKERRQASKKLDLWRLPEVLVIHLKRFSYSRSMKHKLETFVNFPIHDFDLTNYVANKNNSQRQLYELYALTNHYGGMGSGHYTAHIKLLDENRWYNFDDSHISPINEEDVKSGAAYVLFYRKVKTDALIRNATQLGSGHNSIPSRQ</sequence>
<dbReference type="GO" id="GO:0006508">
    <property type="term" value="P:proteolysis"/>
    <property type="evidence" value="ECO:0007669"/>
    <property type="project" value="UniProtKB-KW"/>
</dbReference>
<dbReference type="STRING" id="3775.A0A1Q3CWU5"/>
<dbReference type="InterPro" id="IPR001394">
    <property type="entry name" value="Peptidase_C19_UCH"/>
</dbReference>
<dbReference type="CDD" id="cd02674">
    <property type="entry name" value="Peptidase_C19R"/>
    <property type="match status" value="1"/>
</dbReference>
<dbReference type="EC" id="3.4.19.12" evidence="3"/>
<dbReference type="OrthoDB" id="292964at2759"/>
<dbReference type="Pfam" id="PF25242">
    <property type="entry name" value="Ubiquitin_UBP8"/>
    <property type="match status" value="1"/>
</dbReference>
<evidence type="ECO:0000256" key="2">
    <source>
        <dbReference type="ARBA" id="ARBA00037450"/>
    </source>
</evidence>
<dbReference type="Gene3D" id="3.30.2230.10">
    <property type="entry name" value="DUSP-like"/>
    <property type="match status" value="1"/>
</dbReference>
<organism evidence="7 8">
    <name type="scientific">Cephalotus follicularis</name>
    <name type="common">Albany pitcher plant</name>
    <dbReference type="NCBI Taxonomy" id="3775"/>
    <lineage>
        <taxon>Eukaryota</taxon>
        <taxon>Viridiplantae</taxon>
        <taxon>Streptophyta</taxon>
        <taxon>Embryophyta</taxon>
        <taxon>Tracheophyta</taxon>
        <taxon>Spermatophyta</taxon>
        <taxon>Magnoliopsida</taxon>
        <taxon>eudicotyledons</taxon>
        <taxon>Gunneridae</taxon>
        <taxon>Pentapetalae</taxon>
        <taxon>rosids</taxon>
        <taxon>fabids</taxon>
        <taxon>Oxalidales</taxon>
        <taxon>Cephalotaceae</taxon>
        <taxon>Cephalotus</taxon>
    </lineage>
</organism>
<comment type="similarity">
    <text evidence="1 3">Belongs to the peptidase C19 family.</text>
</comment>
<accession>A0A1Q3CWU5</accession>
<name>A0A1Q3CWU5_CEPFO</name>
<dbReference type="PANTHER" id="PTHR21646">
    <property type="entry name" value="UBIQUITIN CARBOXYL-TERMINAL HYDROLASE"/>
    <property type="match status" value="1"/>
</dbReference>
<keyword evidence="3" id="KW-0645">Protease</keyword>
<dbReference type="GO" id="GO:0016579">
    <property type="term" value="P:protein deubiquitination"/>
    <property type="evidence" value="ECO:0007669"/>
    <property type="project" value="InterPro"/>
</dbReference>
<feature type="region of interest" description="Disordered" evidence="4">
    <location>
        <begin position="662"/>
        <end position="681"/>
    </location>
</feature>
<dbReference type="InParanoid" id="A0A1Q3CWU5"/>
<comment type="catalytic activity">
    <reaction evidence="3">
        <text>Thiol-dependent hydrolysis of ester, thioester, amide, peptide and isopeptide bonds formed by the C-terminal Gly of ubiquitin (a 76-residue protein attached to proteins as an intracellular targeting signal).</text>
        <dbReference type="EC" id="3.4.19.12"/>
    </reaction>
</comment>
<keyword evidence="3" id="KW-0788">Thiol protease</keyword>
<protein>
    <recommendedName>
        <fullName evidence="3">Ubiquitin carboxyl-terminal hydrolase</fullName>
        <ecNumber evidence="3">3.4.19.12</ecNumber>
    </recommendedName>
</protein>
<comment type="caution">
    <text evidence="7">The sequence shown here is derived from an EMBL/GenBank/DDBJ whole genome shotgun (WGS) entry which is preliminary data.</text>
</comment>
<dbReference type="Pfam" id="PF00443">
    <property type="entry name" value="UCH"/>
    <property type="match status" value="1"/>
</dbReference>
<dbReference type="SMART" id="SM00695">
    <property type="entry name" value="DUSP"/>
    <property type="match status" value="1"/>
</dbReference>
<dbReference type="GO" id="GO:0004843">
    <property type="term" value="F:cysteine-type deubiquitinase activity"/>
    <property type="evidence" value="ECO:0007669"/>
    <property type="project" value="UniProtKB-UniRule"/>
</dbReference>
<keyword evidence="3" id="KW-0833">Ubl conjugation pathway</keyword>
<dbReference type="Gene3D" id="3.10.20.90">
    <property type="entry name" value="Phosphatidylinositol 3-kinase Catalytic Subunit, Chain A, domain 1"/>
    <property type="match status" value="1"/>
</dbReference>
<dbReference type="PROSITE" id="PS00972">
    <property type="entry name" value="USP_1"/>
    <property type="match status" value="1"/>
</dbReference>
<evidence type="ECO:0000256" key="1">
    <source>
        <dbReference type="ARBA" id="ARBA00009085"/>
    </source>
</evidence>
<dbReference type="SUPFAM" id="SSF143791">
    <property type="entry name" value="DUSP-like"/>
    <property type="match status" value="1"/>
</dbReference>
<feature type="compositionally biased region" description="Polar residues" evidence="4">
    <location>
        <begin position="663"/>
        <end position="672"/>
    </location>
</feature>
<evidence type="ECO:0000256" key="4">
    <source>
        <dbReference type="SAM" id="MobiDB-lite"/>
    </source>
</evidence>
<dbReference type="FunCoup" id="A0A1Q3CWU5">
    <property type="interactions" value="3132"/>
</dbReference>
<comment type="function">
    <text evidence="2 3">Recognizes and hydrolyzes the peptide bond at the C-terminal Gly of ubiquitin. Involved in the processing of poly-ubiquitin precursors as well as that of ubiquitinated proteins.</text>
</comment>
<dbReference type="Gene3D" id="3.90.70.10">
    <property type="entry name" value="Cysteine proteinases"/>
    <property type="match status" value="2"/>
</dbReference>